<organism evidence="1 2">
    <name type="scientific">Reticulomyxa filosa</name>
    <dbReference type="NCBI Taxonomy" id="46433"/>
    <lineage>
        <taxon>Eukaryota</taxon>
        <taxon>Sar</taxon>
        <taxon>Rhizaria</taxon>
        <taxon>Retaria</taxon>
        <taxon>Foraminifera</taxon>
        <taxon>Monothalamids</taxon>
        <taxon>Reticulomyxidae</taxon>
        <taxon>Reticulomyxa</taxon>
    </lineage>
</organism>
<reference evidence="1 2" key="1">
    <citation type="journal article" date="2013" name="Curr. Biol.">
        <title>The Genome of the Foraminiferan Reticulomyxa filosa.</title>
        <authorList>
            <person name="Glockner G."/>
            <person name="Hulsmann N."/>
            <person name="Schleicher M."/>
            <person name="Noegel A.A."/>
            <person name="Eichinger L."/>
            <person name="Gallinger C."/>
            <person name="Pawlowski J."/>
            <person name="Sierra R."/>
            <person name="Euteneuer U."/>
            <person name="Pillet L."/>
            <person name="Moustafa A."/>
            <person name="Platzer M."/>
            <person name="Groth M."/>
            <person name="Szafranski K."/>
            <person name="Schliwa M."/>
        </authorList>
    </citation>
    <scope>NUCLEOTIDE SEQUENCE [LARGE SCALE GENOMIC DNA]</scope>
</reference>
<accession>X6P146</accession>
<comment type="caution">
    <text evidence="1">The sequence shown here is derived from an EMBL/GenBank/DDBJ whole genome shotgun (WGS) entry which is preliminary data.</text>
</comment>
<feature type="non-terminal residue" evidence="1">
    <location>
        <position position="1"/>
    </location>
</feature>
<dbReference type="EMBL" id="ASPP01004599">
    <property type="protein sequence ID" value="ETO31936.1"/>
    <property type="molecule type" value="Genomic_DNA"/>
</dbReference>
<proteinExistence type="predicted"/>
<sequence length="283" mass="33800">FPLVSVDKVINPFLYEKKAQYCLKWMKEYYSDNLKLQKPRKWTNWSREALQLDDVKPDYNPSKVPKLSQSECETFMKKWFSKVMDSSLLQQDMFFNYLYVQFVALADSLYLKNKLVFDHSIQYKHEATECVIDIAQDLCLHSYDQMTTEENDIEFFLCKKWKQVKKFLYLINQDGSNLEKIEFLEKKFFVITGKDQVKQKNNEKQKEDLRTMTYEDGQNKRLGFLFYALGVPKQEQERILKKLSTDILKHYVLTYDNAVLMGETYALAISFIFINNLLRQTNK</sequence>
<dbReference type="Proteomes" id="UP000023152">
    <property type="component" value="Unassembled WGS sequence"/>
</dbReference>
<keyword evidence="2" id="KW-1185">Reference proteome</keyword>
<gene>
    <name evidence="1" type="ORF">RFI_05181</name>
</gene>
<protein>
    <submittedName>
        <fullName evidence="1">Uncharacterized protein</fullName>
    </submittedName>
</protein>
<dbReference type="AlphaFoldDB" id="X6P146"/>
<evidence type="ECO:0000313" key="2">
    <source>
        <dbReference type="Proteomes" id="UP000023152"/>
    </source>
</evidence>
<evidence type="ECO:0000313" key="1">
    <source>
        <dbReference type="EMBL" id="ETO31936.1"/>
    </source>
</evidence>
<name>X6P146_RETFI</name>